<keyword evidence="3" id="KW-0560">Oxidoreductase</keyword>
<evidence type="ECO:0000313" key="4">
    <source>
        <dbReference type="EMBL" id="MCD7466324.1"/>
    </source>
</evidence>
<keyword evidence="1" id="KW-0285">Flavoprotein</keyword>
<evidence type="ECO:0000256" key="2">
    <source>
        <dbReference type="ARBA" id="ARBA00022827"/>
    </source>
</evidence>
<comment type="caution">
    <text evidence="4">The sequence shown here is derived from an EMBL/GenBank/DDBJ whole genome shotgun (WGS) entry which is preliminary data.</text>
</comment>
<reference evidence="4 5" key="1">
    <citation type="journal article" date="2021" name="BMC Genomics">
        <title>Datura genome reveals duplications of psychoactive alkaloid biosynthetic genes and high mutation rate following tissue culture.</title>
        <authorList>
            <person name="Rajewski A."/>
            <person name="Carter-House D."/>
            <person name="Stajich J."/>
            <person name="Litt A."/>
        </authorList>
    </citation>
    <scope>NUCLEOTIDE SEQUENCE [LARGE SCALE GENOMIC DNA]</scope>
    <source>
        <strain evidence="4">AR-01</strain>
    </source>
</reference>
<evidence type="ECO:0000313" key="5">
    <source>
        <dbReference type="Proteomes" id="UP000823775"/>
    </source>
</evidence>
<keyword evidence="5" id="KW-1185">Reference proteome</keyword>
<evidence type="ECO:0000256" key="1">
    <source>
        <dbReference type="ARBA" id="ARBA00022630"/>
    </source>
</evidence>
<dbReference type="Gene3D" id="3.50.50.60">
    <property type="entry name" value="FAD/NAD(P)-binding domain"/>
    <property type="match status" value="1"/>
</dbReference>
<sequence length="165" mass="19180">MDYSNMDSKTAAEFVRGKHVAVVGFQKSGMDIAIECSAVNVPEGFYDRVAEGRLKLKKAKSFGFSKEESIANLYTSEIRCRWLAELLDGKFKLPSVKVMEKDITEWDKYKKRYSKKYYRRSCIGALHIWHNDQLCKDMGWNPKRKKGLWAEWFEPYGPMDYAGPI</sequence>
<dbReference type="EMBL" id="JACEIK010001131">
    <property type="protein sequence ID" value="MCD7466324.1"/>
    <property type="molecule type" value="Genomic_DNA"/>
</dbReference>
<name>A0ABS8T5S0_DATST</name>
<gene>
    <name evidence="4" type="ORF">HAX54_002928</name>
</gene>
<evidence type="ECO:0000256" key="3">
    <source>
        <dbReference type="ARBA" id="ARBA00023002"/>
    </source>
</evidence>
<dbReference type="SUPFAM" id="SSF51905">
    <property type="entry name" value="FAD/NAD(P)-binding domain"/>
    <property type="match status" value="1"/>
</dbReference>
<organism evidence="4 5">
    <name type="scientific">Datura stramonium</name>
    <name type="common">Jimsonweed</name>
    <name type="synonym">Common thornapple</name>
    <dbReference type="NCBI Taxonomy" id="4076"/>
    <lineage>
        <taxon>Eukaryota</taxon>
        <taxon>Viridiplantae</taxon>
        <taxon>Streptophyta</taxon>
        <taxon>Embryophyta</taxon>
        <taxon>Tracheophyta</taxon>
        <taxon>Spermatophyta</taxon>
        <taxon>Magnoliopsida</taxon>
        <taxon>eudicotyledons</taxon>
        <taxon>Gunneridae</taxon>
        <taxon>Pentapetalae</taxon>
        <taxon>asterids</taxon>
        <taxon>lamiids</taxon>
        <taxon>Solanales</taxon>
        <taxon>Solanaceae</taxon>
        <taxon>Solanoideae</taxon>
        <taxon>Datureae</taxon>
        <taxon>Datura</taxon>
    </lineage>
</organism>
<dbReference type="PANTHER" id="PTHR23023">
    <property type="entry name" value="DIMETHYLANILINE MONOOXYGENASE"/>
    <property type="match status" value="1"/>
</dbReference>
<dbReference type="InterPro" id="IPR036188">
    <property type="entry name" value="FAD/NAD-bd_sf"/>
</dbReference>
<dbReference type="InterPro" id="IPR050346">
    <property type="entry name" value="FMO-like"/>
</dbReference>
<accession>A0ABS8T5S0</accession>
<proteinExistence type="predicted"/>
<protein>
    <submittedName>
        <fullName evidence="4">Uncharacterized protein</fullName>
    </submittedName>
</protein>
<keyword evidence="2" id="KW-0274">FAD</keyword>
<dbReference type="Proteomes" id="UP000823775">
    <property type="component" value="Unassembled WGS sequence"/>
</dbReference>